<evidence type="ECO:0000313" key="2">
    <source>
        <dbReference type="Proteomes" id="UP000032541"/>
    </source>
</evidence>
<proteinExistence type="predicted"/>
<evidence type="ECO:0000313" key="1">
    <source>
        <dbReference type="EMBL" id="KJJ87952.1"/>
    </source>
</evidence>
<organism evidence="1 2">
    <name type="scientific">Prevotella intermedia ZT</name>
    <dbReference type="NCBI Taxonomy" id="1347790"/>
    <lineage>
        <taxon>Bacteria</taxon>
        <taxon>Pseudomonadati</taxon>
        <taxon>Bacteroidota</taxon>
        <taxon>Bacteroidia</taxon>
        <taxon>Bacteroidales</taxon>
        <taxon>Prevotellaceae</taxon>
        <taxon>Prevotella</taxon>
    </lineage>
</organism>
<protein>
    <submittedName>
        <fullName evidence="1">Uncharacterized protein</fullName>
    </submittedName>
</protein>
<comment type="caution">
    <text evidence="1">The sequence shown here is derived from an EMBL/GenBank/DDBJ whole genome shotgun (WGS) entry which is preliminary data.</text>
</comment>
<reference evidence="1 2" key="1">
    <citation type="journal article" date="2015" name="BMC Genomics">
        <title>Comparative genome analysis of Prevotella intermedia strain isolated from infected root canal reveals features related to pathogenicity and adaptation.</title>
        <authorList>
            <person name="Ruan Y."/>
            <person name="Shen L."/>
            <person name="Zou Y."/>
            <person name="Qi Z."/>
            <person name="Yin J."/>
            <person name="Jiang J."/>
            <person name="Guo L."/>
            <person name="He L."/>
            <person name="Chen Z."/>
            <person name="Tang Z."/>
            <person name="Qin S."/>
        </authorList>
    </citation>
    <scope>NUCLEOTIDE SEQUENCE [LARGE SCALE GENOMIC DNA]</scope>
    <source>
        <strain evidence="1 2">ZT</strain>
    </source>
</reference>
<accession>A0AAP0V8R0</accession>
<sequence length="61" mass="7013">MAVLCNSERNVSFGIKYALVCANAKLKMCINYLFCNVKRLCTMSFYIDKANITEERNIILN</sequence>
<dbReference type="Proteomes" id="UP000032541">
    <property type="component" value="Unassembled WGS sequence"/>
</dbReference>
<gene>
    <name evidence="1" type="ORF">M573_102066</name>
</gene>
<name>A0AAP0V8R0_PREIN</name>
<dbReference type="AlphaFoldDB" id="A0AAP0V8R0"/>
<dbReference type="EMBL" id="ATMK01000002">
    <property type="protein sequence ID" value="KJJ87952.1"/>
    <property type="molecule type" value="Genomic_DNA"/>
</dbReference>